<feature type="transmembrane region" description="Helical" evidence="9">
    <location>
        <begin position="149"/>
        <end position="168"/>
    </location>
</feature>
<dbReference type="PANTHER" id="PTHR46997">
    <property type="entry name" value="LOW AFFINITY TRYPTOPHAN PERMEASE-RELATED"/>
    <property type="match status" value="1"/>
</dbReference>
<feature type="transmembrane region" description="Helical" evidence="9">
    <location>
        <begin position="81"/>
        <end position="107"/>
    </location>
</feature>
<feature type="transmembrane region" description="Helical" evidence="9">
    <location>
        <begin position="216"/>
        <end position="235"/>
    </location>
</feature>
<comment type="caution">
    <text evidence="10">The sequence shown here is derived from an EMBL/GenBank/DDBJ whole genome shotgun (WGS) entry which is preliminary data.</text>
</comment>
<sequence>MQSRTLGSTFIIAGTSIGAGMIAMPLVTAMVGFRAAVILMVVNWLLAAGSGLLVAQVCCARTNVTTLFGAASEQLGRPGRVAATLATICLPYALCAAYIAGAAGYLAGSLEHWFGLVLPFGGEAIAVTLVFAAVIQAGTRYVDWVNRSLFLLQLAMLAVLLVALLPSVDWARLDSPMTSPHYLVAALPLFFTSFGFQATVPSIVRYLDGDPKRFRPAILWGASLPMLVYLLWTAASNGVVSHDALVQMSHDQEPVSALVISLSEASHSAGVTTAISLFTALALTTSFLGVALGLFDYMAEAMGHADSVRGRCRTAAITFLPPLVAVLMVPGAFIAALGFAAVALVVLALLLPGLMVRKLYGDCLEGWQQALLWLVMGVGGVIILAQVLVGVGVMPRLG</sequence>
<evidence type="ECO:0000256" key="4">
    <source>
        <dbReference type="ARBA" id="ARBA00022519"/>
    </source>
</evidence>
<reference evidence="11" key="1">
    <citation type="journal article" date="2019" name="Int. J. Syst. Evol. Microbiol.">
        <title>The Global Catalogue of Microorganisms (GCM) 10K type strain sequencing project: providing services to taxonomists for standard genome sequencing and annotation.</title>
        <authorList>
            <consortium name="The Broad Institute Genomics Platform"/>
            <consortium name="The Broad Institute Genome Sequencing Center for Infectious Disease"/>
            <person name="Wu L."/>
            <person name="Ma J."/>
        </authorList>
    </citation>
    <scope>NUCLEOTIDE SEQUENCE [LARGE SCALE GENOMIC DNA]</scope>
    <source>
        <strain evidence="11">JCM 17805</strain>
    </source>
</reference>
<keyword evidence="7 9" id="KW-1133">Transmembrane helix</keyword>
<protein>
    <submittedName>
        <fullName evidence="10">Tyrosine transporter TyrP</fullName>
    </submittedName>
</protein>
<keyword evidence="2" id="KW-0813">Transport</keyword>
<feature type="transmembrane region" description="Helical" evidence="9">
    <location>
        <begin position="319"/>
        <end position="351"/>
    </location>
</feature>
<evidence type="ECO:0000313" key="10">
    <source>
        <dbReference type="EMBL" id="GAA4648403.1"/>
    </source>
</evidence>
<evidence type="ECO:0000256" key="7">
    <source>
        <dbReference type="ARBA" id="ARBA00022989"/>
    </source>
</evidence>
<dbReference type="PANTHER" id="PTHR46997:SF2">
    <property type="entry name" value="TYROSINE-SPECIFIC TRANSPORT SYSTEM"/>
    <property type="match status" value="1"/>
</dbReference>
<feature type="transmembrane region" description="Helical" evidence="9">
    <location>
        <begin position="371"/>
        <end position="394"/>
    </location>
</feature>
<keyword evidence="6" id="KW-0029">Amino-acid transport</keyword>
<proteinExistence type="predicted"/>
<keyword evidence="8 9" id="KW-0472">Membrane</keyword>
<organism evidence="10 11">
    <name type="scientific">Kistimonas scapharcae</name>
    <dbReference type="NCBI Taxonomy" id="1036133"/>
    <lineage>
        <taxon>Bacteria</taxon>
        <taxon>Pseudomonadati</taxon>
        <taxon>Pseudomonadota</taxon>
        <taxon>Gammaproteobacteria</taxon>
        <taxon>Oceanospirillales</taxon>
        <taxon>Endozoicomonadaceae</taxon>
        <taxon>Kistimonas</taxon>
    </lineage>
</organism>
<feature type="transmembrane region" description="Helical" evidence="9">
    <location>
        <begin position="180"/>
        <end position="204"/>
    </location>
</feature>
<evidence type="ECO:0000256" key="2">
    <source>
        <dbReference type="ARBA" id="ARBA00022448"/>
    </source>
</evidence>
<keyword evidence="4" id="KW-0997">Cell inner membrane</keyword>
<evidence type="ECO:0000256" key="9">
    <source>
        <dbReference type="SAM" id="Phobius"/>
    </source>
</evidence>
<keyword evidence="3" id="KW-1003">Cell membrane</keyword>
<gene>
    <name evidence="10" type="primary">tyrP</name>
    <name evidence="10" type="ORF">GCM10023116_06720</name>
</gene>
<feature type="transmembrane region" description="Helical" evidence="9">
    <location>
        <begin position="113"/>
        <end position="137"/>
    </location>
</feature>
<evidence type="ECO:0000256" key="1">
    <source>
        <dbReference type="ARBA" id="ARBA00004429"/>
    </source>
</evidence>
<dbReference type="Pfam" id="PF03222">
    <property type="entry name" value="Trp_Tyr_perm"/>
    <property type="match status" value="1"/>
</dbReference>
<evidence type="ECO:0000256" key="3">
    <source>
        <dbReference type="ARBA" id="ARBA00022475"/>
    </source>
</evidence>
<dbReference type="RefSeq" id="WP_345194036.1">
    <property type="nucleotide sequence ID" value="NZ_BAABFL010000070.1"/>
</dbReference>
<dbReference type="PRINTS" id="PR00166">
    <property type="entry name" value="AROAAPRMEASE"/>
</dbReference>
<evidence type="ECO:0000256" key="5">
    <source>
        <dbReference type="ARBA" id="ARBA00022692"/>
    </source>
</evidence>
<keyword evidence="11" id="KW-1185">Reference proteome</keyword>
<dbReference type="InterPro" id="IPR018227">
    <property type="entry name" value="Amino_acid_transport_2"/>
</dbReference>
<feature type="transmembrane region" description="Helical" evidence="9">
    <location>
        <begin position="274"/>
        <end position="298"/>
    </location>
</feature>
<feature type="transmembrane region" description="Helical" evidence="9">
    <location>
        <begin position="7"/>
        <end position="27"/>
    </location>
</feature>
<evidence type="ECO:0000256" key="6">
    <source>
        <dbReference type="ARBA" id="ARBA00022970"/>
    </source>
</evidence>
<dbReference type="Gene3D" id="1.20.1740.10">
    <property type="entry name" value="Amino acid/polyamine transporter I"/>
    <property type="match status" value="1"/>
</dbReference>
<evidence type="ECO:0000313" key="11">
    <source>
        <dbReference type="Proteomes" id="UP001500604"/>
    </source>
</evidence>
<name>A0ABP8UWV9_9GAMM</name>
<feature type="transmembrane region" description="Helical" evidence="9">
    <location>
        <begin position="33"/>
        <end position="60"/>
    </location>
</feature>
<dbReference type="EMBL" id="BAABFL010000070">
    <property type="protein sequence ID" value="GAA4648403.1"/>
    <property type="molecule type" value="Genomic_DNA"/>
</dbReference>
<dbReference type="InterPro" id="IPR013059">
    <property type="entry name" value="Trp_tyr_transpt"/>
</dbReference>
<dbReference type="Proteomes" id="UP001500604">
    <property type="component" value="Unassembled WGS sequence"/>
</dbReference>
<accession>A0ABP8UWV9</accession>
<evidence type="ECO:0000256" key="8">
    <source>
        <dbReference type="ARBA" id="ARBA00023136"/>
    </source>
</evidence>
<comment type="subcellular location">
    <subcellularLocation>
        <location evidence="1">Cell inner membrane</location>
        <topology evidence="1">Multi-pass membrane protein</topology>
    </subcellularLocation>
</comment>
<keyword evidence="5 9" id="KW-0812">Transmembrane</keyword>